<evidence type="ECO:0000313" key="5">
    <source>
        <dbReference type="Proteomes" id="UP001220324"/>
    </source>
</evidence>
<organism evidence="4 5">
    <name type="scientific">Penicillium frequentans</name>
    <dbReference type="NCBI Taxonomy" id="3151616"/>
    <lineage>
        <taxon>Eukaryota</taxon>
        <taxon>Fungi</taxon>
        <taxon>Dikarya</taxon>
        <taxon>Ascomycota</taxon>
        <taxon>Pezizomycotina</taxon>
        <taxon>Eurotiomycetes</taxon>
        <taxon>Eurotiomycetidae</taxon>
        <taxon>Eurotiales</taxon>
        <taxon>Aspergillaceae</taxon>
        <taxon>Penicillium</taxon>
    </lineage>
</organism>
<dbReference type="EMBL" id="JAQIZZ010000001">
    <property type="protein sequence ID" value="KAJ5556297.1"/>
    <property type="molecule type" value="Genomic_DNA"/>
</dbReference>
<dbReference type="Gene3D" id="3.90.180.10">
    <property type="entry name" value="Medium-chain alcohol dehydrogenases, catalytic domain"/>
    <property type="match status" value="1"/>
</dbReference>
<dbReference type="Proteomes" id="UP001220324">
    <property type="component" value="Unassembled WGS sequence"/>
</dbReference>
<comment type="similarity">
    <text evidence="1">Belongs to the zinc-containing alcohol dehydrogenase family.</text>
</comment>
<gene>
    <name evidence="4" type="ORF">N7494_000212</name>
</gene>
<evidence type="ECO:0000256" key="2">
    <source>
        <dbReference type="ARBA" id="ARBA00023002"/>
    </source>
</evidence>
<evidence type="ECO:0000259" key="3">
    <source>
        <dbReference type="Pfam" id="PF08240"/>
    </source>
</evidence>
<keyword evidence="5" id="KW-1185">Reference proteome</keyword>
<evidence type="ECO:0000313" key="4">
    <source>
        <dbReference type="EMBL" id="KAJ5556297.1"/>
    </source>
</evidence>
<dbReference type="InterPro" id="IPR011032">
    <property type="entry name" value="GroES-like_sf"/>
</dbReference>
<dbReference type="AlphaFoldDB" id="A0AAD6D5H0"/>
<evidence type="ECO:0000256" key="1">
    <source>
        <dbReference type="ARBA" id="ARBA00008072"/>
    </source>
</evidence>
<dbReference type="GO" id="GO:0016651">
    <property type="term" value="F:oxidoreductase activity, acting on NAD(P)H"/>
    <property type="evidence" value="ECO:0007669"/>
    <property type="project" value="InterPro"/>
</dbReference>
<sequence>MKAMVVNGRDFMVDRNRRRPETMPDSLLVRPVAIALNPTDWKSVSYGRAADGYIVGCDYAGLIEVVGKEVSKSWSPGDKVFGCAHGANLVNADDGVFAAYAVVKGDLQMRIPDGWTFEKAATTPD</sequence>
<dbReference type="InterPro" id="IPR047122">
    <property type="entry name" value="Trans-enoyl_RdTase-like"/>
</dbReference>
<dbReference type="SUPFAM" id="SSF50129">
    <property type="entry name" value="GroES-like"/>
    <property type="match status" value="1"/>
</dbReference>
<dbReference type="PANTHER" id="PTHR45348:SF2">
    <property type="entry name" value="ZINC-TYPE ALCOHOL DEHYDROGENASE-LIKE PROTEIN C2E1P3.01"/>
    <property type="match status" value="1"/>
</dbReference>
<keyword evidence="2" id="KW-0560">Oxidoreductase</keyword>
<dbReference type="PANTHER" id="PTHR45348">
    <property type="entry name" value="HYPOTHETICAL OXIDOREDUCTASE (EUROFUNG)"/>
    <property type="match status" value="1"/>
</dbReference>
<proteinExistence type="inferred from homology"/>
<name>A0AAD6D5H0_9EURO</name>
<protein>
    <recommendedName>
        <fullName evidence="3">Alcohol dehydrogenase-like N-terminal domain-containing protein</fullName>
    </recommendedName>
</protein>
<reference evidence="4 5" key="1">
    <citation type="journal article" date="2023" name="IMA Fungus">
        <title>Comparative genomic study of the Penicillium genus elucidates a diverse pangenome and 15 lateral gene transfer events.</title>
        <authorList>
            <person name="Petersen C."/>
            <person name="Sorensen T."/>
            <person name="Nielsen M.R."/>
            <person name="Sondergaard T.E."/>
            <person name="Sorensen J.L."/>
            <person name="Fitzpatrick D.A."/>
            <person name="Frisvad J.C."/>
            <person name="Nielsen K.L."/>
        </authorList>
    </citation>
    <scope>NUCLEOTIDE SEQUENCE [LARGE SCALE GENOMIC DNA]</scope>
    <source>
        <strain evidence="4 5">IBT 35679</strain>
    </source>
</reference>
<dbReference type="Pfam" id="PF08240">
    <property type="entry name" value="ADH_N"/>
    <property type="match status" value="1"/>
</dbReference>
<dbReference type="InterPro" id="IPR013154">
    <property type="entry name" value="ADH-like_N"/>
</dbReference>
<comment type="caution">
    <text evidence="4">The sequence shown here is derived from an EMBL/GenBank/DDBJ whole genome shotgun (WGS) entry which is preliminary data.</text>
</comment>
<accession>A0AAD6D5H0</accession>
<feature type="domain" description="Alcohol dehydrogenase-like N-terminal" evidence="3">
    <location>
        <begin position="24"/>
        <end position="113"/>
    </location>
</feature>